<organism evidence="3 4">
    <name type="scientific">Rhodoferax sediminis</name>
    <dbReference type="NCBI Taxonomy" id="2509614"/>
    <lineage>
        <taxon>Bacteria</taxon>
        <taxon>Pseudomonadati</taxon>
        <taxon>Pseudomonadota</taxon>
        <taxon>Betaproteobacteria</taxon>
        <taxon>Burkholderiales</taxon>
        <taxon>Comamonadaceae</taxon>
        <taxon>Rhodoferax</taxon>
    </lineage>
</organism>
<dbReference type="Gene3D" id="3.10.450.160">
    <property type="entry name" value="inner membrane protein cigr"/>
    <property type="match status" value="1"/>
</dbReference>
<accession>A0A515DC18</accession>
<protein>
    <recommendedName>
        <fullName evidence="5">RcnB family protein</fullName>
    </recommendedName>
</protein>
<dbReference type="Proteomes" id="UP000316798">
    <property type="component" value="Chromosome"/>
</dbReference>
<dbReference type="InterPro" id="IPR024572">
    <property type="entry name" value="RcnB"/>
</dbReference>
<dbReference type="EMBL" id="CP035503">
    <property type="protein sequence ID" value="QDL37958.1"/>
    <property type="molecule type" value="Genomic_DNA"/>
</dbReference>
<dbReference type="OrthoDB" id="6687316at2"/>
<keyword evidence="2" id="KW-0732">Signal</keyword>
<evidence type="ECO:0000256" key="1">
    <source>
        <dbReference type="SAM" id="MobiDB-lite"/>
    </source>
</evidence>
<gene>
    <name evidence="3" type="ORF">EUB48_12235</name>
</gene>
<name>A0A515DC18_9BURK</name>
<proteinExistence type="predicted"/>
<feature type="region of interest" description="Disordered" evidence="1">
    <location>
        <begin position="26"/>
        <end position="103"/>
    </location>
</feature>
<evidence type="ECO:0000313" key="3">
    <source>
        <dbReference type="EMBL" id="QDL37958.1"/>
    </source>
</evidence>
<dbReference type="AlphaFoldDB" id="A0A515DC18"/>
<reference evidence="3 4" key="1">
    <citation type="submission" date="2019-01" db="EMBL/GenBank/DDBJ databases">
        <title>Genomic insights into a novel species Rhodoferax sp.</title>
        <authorList>
            <person name="Jin L."/>
        </authorList>
    </citation>
    <scope>NUCLEOTIDE SEQUENCE [LARGE SCALE GENOMIC DNA]</scope>
    <source>
        <strain evidence="3 4">CHu59-6-5</strain>
    </source>
</reference>
<evidence type="ECO:0008006" key="5">
    <source>
        <dbReference type="Google" id="ProtNLM"/>
    </source>
</evidence>
<sequence>MKSRAAIFALAAMSMAFAGIALAQGGDNQPPQRGDYRHAGPQHQNQNRANDWRDGPQHQNQNRANDRRDGPQMRRGDAVNLTSGANADTGAGPDHNFRRGGRLPNEYRNHQYVVDDWREHHLSAPPRGYQWVQTGGDYVLVAIATGIIAQVLLGQ</sequence>
<dbReference type="RefSeq" id="WP_142819381.1">
    <property type="nucleotide sequence ID" value="NZ_CP035503.1"/>
</dbReference>
<dbReference type="KEGG" id="rhf:EUB48_12235"/>
<evidence type="ECO:0000313" key="4">
    <source>
        <dbReference type="Proteomes" id="UP000316798"/>
    </source>
</evidence>
<evidence type="ECO:0000256" key="2">
    <source>
        <dbReference type="SAM" id="SignalP"/>
    </source>
</evidence>
<keyword evidence="4" id="KW-1185">Reference proteome</keyword>
<feature type="chain" id="PRO_5022188798" description="RcnB family protein" evidence="2">
    <location>
        <begin position="24"/>
        <end position="155"/>
    </location>
</feature>
<feature type="signal peptide" evidence="2">
    <location>
        <begin position="1"/>
        <end position="23"/>
    </location>
</feature>
<feature type="compositionally biased region" description="Basic and acidic residues" evidence="1">
    <location>
        <begin position="64"/>
        <end position="77"/>
    </location>
</feature>
<dbReference type="Pfam" id="PF11776">
    <property type="entry name" value="RcnB"/>
    <property type="match status" value="1"/>
</dbReference>